<evidence type="ECO:0000256" key="4">
    <source>
        <dbReference type="ARBA" id="ARBA00022737"/>
    </source>
</evidence>
<dbReference type="UniPathway" id="UPA00973"/>
<keyword evidence="1 7" id="KW-0444">Lipid biosynthesis</keyword>
<keyword evidence="5 7" id="KW-0443">Lipid metabolism</keyword>
<dbReference type="Pfam" id="PF00132">
    <property type="entry name" value="Hexapep"/>
    <property type="match status" value="2"/>
</dbReference>
<dbReference type="EC" id="2.3.1.191" evidence="7"/>
<gene>
    <name evidence="7" type="primary">lpxD</name>
    <name evidence="9" type="ORF">F4695_002928</name>
</gene>
<reference evidence="9 10" key="1">
    <citation type="submission" date="2020-08" db="EMBL/GenBank/DDBJ databases">
        <title>The Agave Microbiome: Exploring the role of microbial communities in plant adaptations to desert environments.</title>
        <authorList>
            <person name="Partida-Martinez L.P."/>
        </authorList>
    </citation>
    <scope>NUCLEOTIDE SEQUENCE [LARGE SCALE GENOMIC DNA]</scope>
    <source>
        <strain evidence="9 10">AS3.12</strain>
    </source>
</reference>
<dbReference type="NCBIfam" id="NF002060">
    <property type="entry name" value="PRK00892.1"/>
    <property type="match status" value="1"/>
</dbReference>
<dbReference type="RefSeq" id="WP_184655108.1">
    <property type="nucleotide sequence ID" value="NZ_JACHBU010000005.1"/>
</dbReference>
<dbReference type="HAMAP" id="MF_00523">
    <property type="entry name" value="LpxD"/>
    <property type="match status" value="1"/>
</dbReference>
<dbReference type="Proteomes" id="UP000585437">
    <property type="component" value="Unassembled WGS sequence"/>
</dbReference>
<evidence type="ECO:0000256" key="1">
    <source>
        <dbReference type="ARBA" id="ARBA00022516"/>
    </source>
</evidence>
<comment type="similarity">
    <text evidence="7">Belongs to the transferase hexapeptide repeat family. LpxD subfamily.</text>
</comment>
<dbReference type="GO" id="GO:0016020">
    <property type="term" value="C:membrane"/>
    <property type="evidence" value="ECO:0007669"/>
    <property type="project" value="GOC"/>
</dbReference>
<proteinExistence type="inferred from homology"/>
<dbReference type="GO" id="GO:0009245">
    <property type="term" value="P:lipid A biosynthetic process"/>
    <property type="evidence" value="ECO:0007669"/>
    <property type="project" value="UniProtKB-UniRule"/>
</dbReference>
<accession>A0A7X0JKZ5</accession>
<keyword evidence="6 7" id="KW-0012">Acyltransferase</keyword>
<dbReference type="InterPro" id="IPR020573">
    <property type="entry name" value="UDP_GlcNAc_AcTrfase_non-rep"/>
</dbReference>
<evidence type="ECO:0000313" key="10">
    <source>
        <dbReference type="Proteomes" id="UP000585437"/>
    </source>
</evidence>
<keyword evidence="3 7" id="KW-0808">Transferase</keyword>
<protein>
    <recommendedName>
        <fullName evidence="7">UDP-3-O-acylglucosamine N-acyltransferase</fullName>
        <ecNumber evidence="7">2.3.1.191</ecNumber>
    </recommendedName>
</protein>
<comment type="pathway">
    <text evidence="7">Bacterial outer membrane biogenesis; LPS lipid A biosynthesis.</text>
</comment>
<evidence type="ECO:0000256" key="6">
    <source>
        <dbReference type="ARBA" id="ARBA00023315"/>
    </source>
</evidence>
<dbReference type="InterPro" id="IPR011004">
    <property type="entry name" value="Trimer_LpxA-like_sf"/>
</dbReference>
<dbReference type="Pfam" id="PF04613">
    <property type="entry name" value="LpxD"/>
    <property type="match status" value="1"/>
</dbReference>
<keyword evidence="2 7" id="KW-0441">Lipid A biosynthesis</keyword>
<dbReference type="InterPro" id="IPR007691">
    <property type="entry name" value="LpxD"/>
</dbReference>
<feature type="domain" description="UDP-3-O-[3-hydroxymyristoyl] glucosamine N-acyltransferase non-repeat region" evidence="8">
    <location>
        <begin position="36"/>
        <end position="101"/>
    </location>
</feature>
<dbReference type="AlphaFoldDB" id="A0A7X0JKZ5"/>
<organism evidence="9 10">
    <name type="scientific">Rhizobium soli</name>
    <dbReference type="NCBI Taxonomy" id="424798"/>
    <lineage>
        <taxon>Bacteria</taxon>
        <taxon>Pseudomonadati</taxon>
        <taxon>Pseudomonadota</taxon>
        <taxon>Alphaproteobacteria</taxon>
        <taxon>Hyphomicrobiales</taxon>
        <taxon>Rhizobiaceae</taxon>
        <taxon>Rhizobium/Agrobacterium group</taxon>
        <taxon>Rhizobium</taxon>
    </lineage>
</organism>
<keyword evidence="4 7" id="KW-0677">Repeat</keyword>
<dbReference type="InterPro" id="IPR018357">
    <property type="entry name" value="Hexapep_transf_CS"/>
</dbReference>
<comment type="catalytic activity">
    <reaction evidence="7">
        <text>a UDP-3-O-[(3R)-3-hydroxyacyl]-alpha-D-glucosamine + a (3R)-hydroxyacyl-[ACP] = a UDP-2-N,3-O-bis[(3R)-3-hydroxyacyl]-alpha-D-glucosamine + holo-[ACP] + H(+)</text>
        <dbReference type="Rhea" id="RHEA:53836"/>
        <dbReference type="Rhea" id="RHEA-COMP:9685"/>
        <dbReference type="Rhea" id="RHEA-COMP:9945"/>
        <dbReference type="ChEBI" id="CHEBI:15378"/>
        <dbReference type="ChEBI" id="CHEBI:64479"/>
        <dbReference type="ChEBI" id="CHEBI:78827"/>
        <dbReference type="ChEBI" id="CHEBI:137740"/>
        <dbReference type="ChEBI" id="CHEBI:137748"/>
        <dbReference type="EC" id="2.3.1.191"/>
    </reaction>
</comment>
<dbReference type="CDD" id="cd03352">
    <property type="entry name" value="LbH_LpxD"/>
    <property type="match status" value="1"/>
</dbReference>
<dbReference type="Gene3D" id="2.160.10.10">
    <property type="entry name" value="Hexapeptide repeat proteins"/>
    <property type="match status" value="1"/>
</dbReference>
<feature type="active site" description="Proton acceptor" evidence="7">
    <location>
        <position position="257"/>
    </location>
</feature>
<evidence type="ECO:0000256" key="5">
    <source>
        <dbReference type="ARBA" id="ARBA00023098"/>
    </source>
</evidence>
<evidence type="ECO:0000256" key="3">
    <source>
        <dbReference type="ARBA" id="ARBA00022679"/>
    </source>
</evidence>
<comment type="caution">
    <text evidence="9">The sequence shown here is derived from an EMBL/GenBank/DDBJ whole genome shotgun (WGS) entry which is preliminary data.</text>
</comment>
<comment type="function">
    <text evidence="7">Catalyzes the N-acylation of UDP-3-O-acylglucosamine using 3-hydroxyacyl-ACP as the acyl donor. Is involved in the biosynthesis of lipid A, a phosphorylated glycolipid that anchors the lipopolysaccharide to the outer membrane of the cell.</text>
</comment>
<dbReference type="PANTHER" id="PTHR43378:SF2">
    <property type="entry name" value="UDP-3-O-ACYLGLUCOSAMINE N-ACYLTRANSFERASE 1, MITOCHONDRIAL-RELATED"/>
    <property type="match status" value="1"/>
</dbReference>
<evidence type="ECO:0000313" key="9">
    <source>
        <dbReference type="EMBL" id="MBB6509560.1"/>
    </source>
</evidence>
<keyword evidence="10" id="KW-1185">Reference proteome</keyword>
<dbReference type="Gene3D" id="3.40.1390.10">
    <property type="entry name" value="MurE/MurF, N-terminal domain"/>
    <property type="match status" value="1"/>
</dbReference>
<dbReference type="PROSITE" id="PS00101">
    <property type="entry name" value="HEXAPEP_TRANSFERASES"/>
    <property type="match status" value="2"/>
</dbReference>
<dbReference type="EMBL" id="JACHBU010000005">
    <property type="protein sequence ID" value="MBB6509560.1"/>
    <property type="molecule type" value="Genomic_DNA"/>
</dbReference>
<name>A0A7X0JKZ5_9HYPH</name>
<dbReference type="SUPFAM" id="SSF51161">
    <property type="entry name" value="Trimeric LpxA-like enzymes"/>
    <property type="match status" value="1"/>
</dbReference>
<comment type="subunit">
    <text evidence="7">Homotrimer.</text>
</comment>
<evidence type="ECO:0000259" key="8">
    <source>
        <dbReference type="Pfam" id="PF04613"/>
    </source>
</evidence>
<dbReference type="InterPro" id="IPR001451">
    <property type="entry name" value="Hexapep"/>
</dbReference>
<dbReference type="PANTHER" id="PTHR43378">
    <property type="entry name" value="UDP-3-O-ACYLGLUCOSAMINE N-ACYLTRANSFERASE"/>
    <property type="match status" value="1"/>
</dbReference>
<sequence>MDHNEFFPPHDGVSLRELAAHLGVELLDERAGDELVRSVSPVARARKGDICYILSRKSRADLETCEASAILCDPSLKSIIPDHIPVLATKKPHTAFAEAGALLHPIALRPSPVTSQSGISPAAFVDPTARLEPGVEIEPMAVIGARVEIGSGTRIAAGAVIGADVKIGRDCTIASGASVLSALIGNNVIIHNGARIGQDGFGYAPGPKGMLKIVQVGRVIIQDHVEIGANTTIDRGTMDDTVIGEGTKIDNQVQVGHNVRIGRNCGIVSGVGIAGSTRIGNGVMIGGASGVNGHISIGDGVQIAAMSGVVADIPAGQTYGGIPARPIKDFLRDMAEIMSRSDDRAKRRGDKKNDG</sequence>
<evidence type="ECO:0000256" key="7">
    <source>
        <dbReference type="HAMAP-Rule" id="MF_00523"/>
    </source>
</evidence>
<dbReference type="GO" id="GO:0103118">
    <property type="term" value="F:UDP-3-O-[(3R)-3-hydroxyacyl]-glucosamine N-acyltransferase activity"/>
    <property type="evidence" value="ECO:0007669"/>
    <property type="project" value="UniProtKB-EC"/>
</dbReference>
<dbReference type="NCBIfam" id="TIGR01853">
    <property type="entry name" value="lipid_A_lpxD"/>
    <property type="match status" value="1"/>
</dbReference>
<dbReference type="GO" id="GO:0016410">
    <property type="term" value="F:N-acyltransferase activity"/>
    <property type="evidence" value="ECO:0007669"/>
    <property type="project" value="InterPro"/>
</dbReference>
<evidence type="ECO:0000256" key="2">
    <source>
        <dbReference type="ARBA" id="ARBA00022556"/>
    </source>
</evidence>